<dbReference type="Proteomes" id="UP000825935">
    <property type="component" value="Chromosome 29"/>
</dbReference>
<dbReference type="InterPro" id="IPR015421">
    <property type="entry name" value="PyrdxlP-dep_Trfase_major"/>
</dbReference>
<keyword evidence="1" id="KW-0663">Pyridoxal phosphate</keyword>
<evidence type="ECO:0000259" key="2">
    <source>
        <dbReference type="Pfam" id="PF00266"/>
    </source>
</evidence>
<evidence type="ECO:0000313" key="4">
    <source>
        <dbReference type="Proteomes" id="UP000825935"/>
    </source>
</evidence>
<dbReference type="OMA" id="ETRAGCS"/>
<sequence length="716" mass="80517">MVSRSVRQKLWERTTAMGNQRLAERCNLDSRERERERERERGRHMAMIDDISHHSGNKGKHWFDRRIWSAHRWHCVHGSPMHSIPNGAVVALQPGHDDCTGNQTHMQPLLPSESCEDDPLCALVHHSQRFSPLVELDDAQKIMWLQSQLIGNNLSFPTPFGVRQLAYADHAASGRSLLFIENFIIQHLLPFYGNTHTDDSFVGQRTSRMVKHAEEYIKQAVGGSDDDALLMCGSGCTGAIKRLQEVMGIAVSPVLRADTLDMIRSSAFSHEVDVNERWLVFVGPYEHHSNLLSWRQSLAEVREIPASDVEGRINMERLEEELRSARAQGRRKILGSFSACSNVTGLITDTRAIARLLHRHGALACFDFAAGGPHIQLDMRSSEEDGYDAMVMSPHKFLGGPGTPGLLLIRRSLYKLKNHPPSTCGGGTVDYVNGFNEEDTIYYEKIEEREEAGTPQILGKLRCALTFWVKESVGTKLIVQRENLFMEKVIKSFSSHENIKVLGGKQFNRAPILSFNIFKMEPESSTSGLGKQIHGRFVVKLLSDLFGVQLRGGCACAGPYGHALLGITPELSLTMRAYIQKGYGGLKPGWSRLSLSYCMLEEEVDYVVSAIVSVAKYGHRFLGLYDFDWKSGTWTYSKKRANELVGDDLASNFSSFRHVNDPTLVHPPECATCRNQAERFHHHLERAEAFSYLLPSCPPLRSIPSDVDPRDVYFLI</sequence>
<dbReference type="InterPro" id="IPR000192">
    <property type="entry name" value="Aminotrans_V_dom"/>
</dbReference>
<feature type="domain" description="Aminotransferase class V" evidence="2">
    <location>
        <begin position="279"/>
        <end position="606"/>
    </location>
</feature>
<dbReference type="Pfam" id="PF00266">
    <property type="entry name" value="Aminotran_5"/>
    <property type="match status" value="1"/>
</dbReference>
<dbReference type="SUPFAM" id="SSF53383">
    <property type="entry name" value="PLP-dependent transferases"/>
    <property type="match status" value="1"/>
</dbReference>
<comment type="caution">
    <text evidence="3">The sequence shown here is derived from an EMBL/GenBank/DDBJ whole genome shotgun (WGS) entry which is preliminary data.</text>
</comment>
<dbReference type="AlphaFoldDB" id="A0A8T2R6C0"/>
<dbReference type="Gene3D" id="3.40.640.10">
    <property type="entry name" value="Type I PLP-dependent aspartate aminotransferase-like (Major domain)"/>
    <property type="match status" value="1"/>
</dbReference>
<dbReference type="EMBL" id="CM035434">
    <property type="protein sequence ID" value="KAH7291268.1"/>
    <property type="molecule type" value="Genomic_DNA"/>
</dbReference>
<dbReference type="PANTHER" id="PTHR43586:SF8">
    <property type="entry name" value="CYSTEINE DESULFURASE 1, CHLOROPLASTIC"/>
    <property type="match status" value="1"/>
</dbReference>
<evidence type="ECO:0000256" key="1">
    <source>
        <dbReference type="ARBA" id="ARBA00022898"/>
    </source>
</evidence>
<organism evidence="3 4">
    <name type="scientific">Ceratopteris richardii</name>
    <name type="common">Triangle waterfern</name>
    <dbReference type="NCBI Taxonomy" id="49495"/>
    <lineage>
        <taxon>Eukaryota</taxon>
        <taxon>Viridiplantae</taxon>
        <taxon>Streptophyta</taxon>
        <taxon>Embryophyta</taxon>
        <taxon>Tracheophyta</taxon>
        <taxon>Polypodiopsida</taxon>
        <taxon>Polypodiidae</taxon>
        <taxon>Polypodiales</taxon>
        <taxon>Pteridineae</taxon>
        <taxon>Pteridaceae</taxon>
        <taxon>Parkerioideae</taxon>
        <taxon>Ceratopteris</taxon>
    </lineage>
</organism>
<reference evidence="3" key="1">
    <citation type="submission" date="2021-08" db="EMBL/GenBank/DDBJ databases">
        <title>WGS assembly of Ceratopteris richardii.</title>
        <authorList>
            <person name="Marchant D.B."/>
            <person name="Chen G."/>
            <person name="Jenkins J."/>
            <person name="Shu S."/>
            <person name="Leebens-Mack J."/>
            <person name="Grimwood J."/>
            <person name="Schmutz J."/>
            <person name="Soltis P."/>
            <person name="Soltis D."/>
            <person name="Chen Z.-H."/>
        </authorList>
    </citation>
    <scope>NUCLEOTIDE SEQUENCE</scope>
    <source>
        <strain evidence="3">Whitten #5841</strain>
        <tissue evidence="3">Leaf</tissue>
    </source>
</reference>
<dbReference type="Gene3D" id="3.90.1150.10">
    <property type="entry name" value="Aspartate Aminotransferase, domain 1"/>
    <property type="match status" value="1"/>
</dbReference>
<dbReference type="OrthoDB" id="420046at2759"/>
<dbReference type="InterPro" id="IPR015422">
    <property type="entry name" value="PyrdxlP-dep_Trfase_small"/>
</dbReference>
<accession>A0A8T2R6C0</accession>
<evidence type="ECO:0000313" key="3">
    <source>
        <dbReference type="EMBL" id="KAH7291268.1"/>
    </source>
</evidence>
<name>A0A8T2R6C0_CERRI</name>
<keyword evidence="4" id="KW-1185">Reference proteome</keyword>
<protein>
    <recommendedName>
        <fullName evidence="2">Aminotransferase class V domain-containing protein</fullName>
    </recommendedName>
</protein>
<dbReference type="InterPro" id="IPR015424">
    <property type="entry name" value="PyrdxlP-dep_Trfase"/>
</dbReference>
<proteinExistence type="predicted"/>
<gene>
    <name evidence="3" type="ORF">KP509_29G009200</name>
</gene>
<dbReference type="PANTHER" id="PTHR43586">
    <property type="entry name" value="CYSTEINE DESULFURASE"/>
    <property type="match status" value="1"/>
</dbReference>